<dbReference type="InterPro" id="IPR000551">
    <property type="entry name" value="MerR-type_HTH_dom"/>
</dbReference>
<dbReference type="PROSITE" id="PS50937">
    <property type="entry name" value="HTH_MERR_2"/>
    <property type="match status" value="1"/>
</dbReference>
<dbReference type="InterPro" id="IPR009061">
    <property type="entry name" value="DNA-bd_dom_put_sf"/>
</dbReference>
<dbReference type="AlphaFoldDB" id="A0A1F5T7U9"/>
<dbReference type="Proteomes" id="UP000178656">
    <property type="component" value="Unassembled WGS sequence"/>
</dbReference>
<dbReference type="Pfam" id="PF00376">
    <property type="entry name" value="MerR"/>
    <property type="match status" value="1"/>
</dbReference>
<gene>
    <name evidence="2" type="ORF">A2482_01990</name>
</gene>
<evidence type="ECO:0000313" key="3">
    <source>
        <dbReference type="Proteomes" id="UP000178656"/>
    </source>
</evidence>
<proteinExistence type="predicted"/>
<dbReference type="SUPFAM" id="SSF46955">
    <property type="entry name" value="Putative DNA-binding domain"/>
    <property type="match status" value="1"/>
</dbReference>
<feature type="domain" description="HTH merR-type" evidence="1">
    <location>
        <begin position="5"/>
        <end position="62"/>
    </location>
</feature>
<accession>A0A1F5T7U9</accession>
<dbReference type="EMBL" id="MFGM01000067">
    <property type="protein sequence ID" value="OGF34823.1"/>
    <property type="molecule type" value="Genomic_DNA"/>
</dbReference>
<name>A0A1F5T7U9_9BACT</name>
<protein>
    <recommendedName>
        <fullName evidence="1">HTH merR-type domain-containing protein</fullName>
    </recommendedName>
</protein>
<organism evidence="2 3">
    <name type="scientific">Candidatus Falkowbacteria bacterium RIFOXYC2_FULL_48_21</name>
    <dbReference type="NCBI Taxonomy" id="1798005"/>
    <lineage>
        <taxon>Bacteria</taxon>
        <taxon>Candidatus Falkowiibacteriota</taxon>
    </lineage>
</organism>
<evidence type="ECO:0000313" key="2">
    <source>
        <dbReference type="EMBL" id="OGF34823.1"/>
    </source>
</evidence>
<dbReference type="Gene3D" id="1.10.1660.10">
    <property type="match status" value="1"/>
</dbReference>
<comment type="caution">
    <text evidence="2">The sequence shown here is derived from an EMBL/GenBank/DDBJ whole genome shotgun (WGS) entry which is preliminary data.</text>
</comment>
<dbReference type="GO" id="GO:0006355">
    <property type="term" value="P:regulation of DNA-templated transcription"/>
    <property type="evidence" value="ECO:0007669"/>
    <property type="project" value="InterPro"/>
</dbReference>
<reference evidence="2 3" key="1">
    <citation type="journal article" date="2016" name="Nat. Commun.">
        <title>Thousands of microbial genomes shed light on interconnected biogeochemical processes in an aquifer system.</title>
        <authorList>
            <person name="Anantharaman K."/>
            <person name="Brown C.T."/>
            <person name="Hug L.A."/>
            <person name="Sharon I."/>
            <person name="Castelle C.J."/>
            <person name="Probst A.J."/>
            <person name="Thomas B.C."/>
            <person name="Singh A."/>
            <person name="Wilkins M.J."/>
            <person name="Karaoz U."/>
            <person name="Brodie E.L."/>
            <person name="Williams K.H."/>
            <person name="Hubbard S.S."/>
            <person name="Banfield J.F."/>
        </authorList>
    </citation>
    <scope>NUCLEOTIDE SEQUENCE [LARGE SCALE GENOMIC DNA]</scope>
</reference>
<dbReference type="GO" id="GO:0003677">
    <property type="term" value="F:DNA binding"/>
    <property type="evidence" value="ECO:0007669"/>
    <property type="project" value="InterPro"/>
</dbReference>
<sequence length="241" mass="26607">MKDDLLTISQAAEYLGVSINTLRRWDESEKLKSIRKQVGGNRYYHRFDLDISQSVLFLQALEWAKAEKATEPVDEFYCPNSAVFQARLNVLEKLLGQMKDLAEVYPLITSMAGEIGSNSFDHNLGNWPDISGIFFGYDLNNRQVVLADRGHGILKTLGRVVPGLAGDAQALEVAFTKTISGRAPESRGNGLKLVRGVIGTNNFDLCFQSGNAQVNLLRNSKELNIKNATAGIRGCIAIIKF</sequence>
<evidence type="ECO:0000259" key="1">
    <source>
        <dbReference type="PROSITE" id="PS50937"/>
    </source>
</evidence>